<evidence type="ECO:0000313" key="2">
    <source>
        <dbReference type="Proteomes" id="UP000055048"/>
    </source>
</evidence>
<organism evidence="1 2">
    <name type="scientific">Trichinella murrelli</name>
    <dbReference type="NCBI Taxonomy" id="144512"/>
    <lineage>
        <taxon>Eukaryota</taxon>
        <taxon>Metazoa</taxon>
        <taxon>Ecdysozoa</taxon>
        <taxon>Nematoda</taxon>
        <taxon>Enoplea</taxon>
        <taxon>Dorylaimia</taxon>
        <taxon>Trichinellida</taxon>
        <taxon>Trichinellidae</taxon>
        <taxon>Trichinella</taxon>
    </lineage>
</organism>
<keyword evidence="2" id="KW-1185">Reference proteome</keyword>
<sequence>MVSIFPKLSSCSIQAQSRIMLTMIDINIEIIFCWCNGCNKHFRLQFDIEKFVQIIVNFYL</sequence>
<name>A0A0V0TE53_9BILA</name>
<protein>
    <submittedName>
        <fullName evidence="1">Uncharacterized protein</fullName>
    </submittedName>
</protein>
<dbReference type="Proteomes" id="UP000055048">
    <property type="component" value="Unassembled WGS sequence"/>
</dbReference>
<comment type="caution">
    <text evidence="1">The sequence shown here is derived from an EMBL/GenBank/DDBJ whole genome shotgun (WGS) entry which is preliminary data.</text>
</comment>
<accession>A0A0V0TE53</accession>
<proteinExistence type="predicted"/>
<dbReference type="EMBL" id="JYDJ01000316">
    <property type="protein sequence ID" value="KRX37295.1"/>
    <property type="molecule type" value="Genomic_DNA"/>
</dbReference>
<dbReference type="AlphaFoldDB" id="A0A0V0TE53"/>
<reference evidence="1 2" key="1">
    <citation type="submission" date="2015-01" db="EMBL/GenBank/DDBJ databases">
        <title>Evolution of Trichinella species and genotypes.</title>
        <authorList>
            <person name="Korhonen P.K."/>
            <person name="Edoardo P."/>
            <person name="Giuseppe L.R."/>
            <person name="Gasser R.B."/>
        </authorList>
    </citation>
    <scope>NUCLEOTIDE SEQUENCE [LARGE SCALE GENOMIC DNA]</scope>
    <source>
        <strain evidence="1">ISS417</strain>
    </source>
</reference>
<evidence type="ECO:0000313" key="1">
    <source>
        <dbReference type="EMBL" id="KRX37295.1"/>
    </source>
</evidence>
<gene>
    <name evidence="1" type="ORF">T05_9627</name>
</gene>